<comment type="subcellular location">
    <subcellularLocation>
        <location evidence="2">Cytoplasm</location>
    </subcellularLocation>
    <subcellularLocation>
        <location evidence="1">Endosome membrane</location>
        <topology evidence="1">Peripheral membrane protein</topology>
    </subcellularLocation>
</comment>
<evidence type="ECO:0000256" key="2">
    <source>
        <dbReference type="ARBA" id="ARBA00004496"/>
    </source>
</evidence>
<reference evidence="14 15" key="1">
    <citation type="submission" date="2019-12" db="EMBL/GenBank/DDBJ databases">
        <authorList>
            <person name="Floudas D."/>
            <person name="Bentzer J."/>
            <person name="Ahren D."/>
            <person name="Johansson T."/>
            <person name="Persson P."/>
            <person name="Tunlid A."/>
        </authorList>
    </citation>
    <scope>NUCLEOTIDE SEQUENCE [LARGE SCALE GENOMIC DNA]</scope>
    <source>
        <strain evidence="14 15">CBS 102.39</strain>
    </source>
</reference>
<feature type="region of interest" description="Disordered" evidence="12">
    <location>
        <begin position="1"/>
        <end position="43"/>
    </location>
</feature>
<evidence type="ECO:0000256" key="8">
    <source>
        <dbReference type="ARBA" id="ARBA00023121"/>
    </source>
</evidence>
<proteinExistence type="inferred from homology"/>
<comment type="similarity">
    <text evidence="3">Belongs to the sorting nexin family.</text>
</comment>
<dbReference type="PROSITE" id="PS50195">
    <property type="entry name" value="PX"/>
    <property type="match status" value="1"/>
</dbReference>
<evidence type="ECO:0000256" key="3">
    <source>
        <dbReference type="ARBA" id="ARBA00010883"/>
    </source>
</evidence>
<dbReference type="AlphaFoldDB" id="A0A8H4R675"/>
<evidence type="ECO:0000256" key="4">
    <source>
        <dbReference type="ARBA" id="ARBA00022448"/>
    </source>
</evidence>
<sequence>MLGDDEDVFDSVTWESPNAPAYEPQDPAATRGPGFRQTTYDSNEDPLQPKWEGYLITSVRDPVKELAETKDAYVSYLVSAKTNLPIFSTPNPSSRRRFQDFVFLRDHLVRDFPACVVPALPEKHRLEYITGDRFSPEFMERRRLDLHRFLQRLARHPTLQRSTLVRAFFESTEWHVHMHQHVAHPPTNEHSQGILDNISDTLLNAFSRVRKPDERFLAMRENVDKFEEGLVVSERLFGRIRSRTSDGNPESGEDLTADYHDLAVAVQGLGFLESGITDPLNHFSNTLLEFSALLRHTSQTTTDPLLVHLHSLLTYSHANRAVLKLRDQKQLDFEELSDYLSGVTAERDRLAAVISGHAGSTGLGIGAYLKDRVDAIRGADDDRSRVEKMRKLDAKIKELQDAVTTAHETSDAFSDETLREQTIFQHSKEAEMKEMLGNLADGQIEFYKAAMEEWDRIIPVIQRIRVDV</sequence>
<dbReference type="PANTHER" id="PTHR45949">
    <property type="entry name" value="SORTING NEXIN-4"/>
    <property type="match status" value="1"/>
</dbReference>
<keyword evidence="15" id="KW-1185">Reference proteome</keyword>
<dbReference type="Gene3D" id="3.30.1520.10">
    <property type="entry name" value="Phox-like domain"/>
    <property type="match status" value="1"/>
</dbReference>
<keyword evidence="7" id="KW-0072">Autophagy</keyword>
<evidence type="ECO:0000256" key="6">
    <source>
        <dbReference type="ARBA" id="ARBA00022753"/>
    </source>
</evidence>
<keyword evidence="9" id="KW-0472">Membrane</keyword>
<dbReference type="PANTHER" id="PTHR45949:SF2">
    <property type="entry name" value="SORTING NEXIN-4"/>
    <property type="match status" value="1"/>
</dbReference>
<dbReference type="CDD" id="cd07628">
    <property type="entry name" value="BAR_Atg24p"/>
    <property type="match status" value="1"/>
</dbReference>
<dbReference type="GO" id="GO:0010008">
    <property type="term" value="C:endosome membrane"/>
    <property type="evidence" value="ECO:0007669"/>
    <property type="project" value="UniProtKB-SubCell"/>
</dbReference>
<evidence type="ECO:0000256" key="1">
    <source>
        <dbReference type="ARBA" id="ARBA00004481"/>
    </source>
</evidence>
<dbReference type="Pfam" id="PF00787">
    <property type="entry name" value="PX"/>
    <property type="match status" value="1"/>
</dbReference>
<dbReference type="GO" id="GO:0000422">
    <property type="term" value="P:autophagy of mitochondrion"/>
    <property type="evidence" value="ECO:0007669"/>
    <property type="project" value="TreeGrafter"/>
</dbReference>
<evidence type="ECO:0000256" key="12">
    <source>
        <dbReference type="SAM" id="MobiDB-lite"/>
    </source>
</evidence>
<dbReference type="FunFam" id="1.20.1270.60:FF:000042">
    <property type="entry name" value="Vacuolar targeting protein Atg24"/>
    <property type="match status" value="1"/>
</dbReference>
<feature type="domain" description="PX" evidence="13">
    <location>
        <begin position="54"/>
        <end position="176"/>
    </location>
</feature>
<dbReference type="CDD" id="cd06863">
    <property type="entry name" value="PX_Atg24p"/>
    <property type="match status" value="1"/>
</dbReference>
<comment type="caution">
    <text evidence="14">The sequence shown here is derived from an EMBL/GenBank/DDBJ whole genome shotgun (WGS) entry which is preliminary data.</text>
</comment>
<dbReference type="SUPFAM" id="SSF64268">
    <property type="entry name" value="PX domain"/>
    <property type="match status" value="1"/>
</dbReference>
<dbReference type="Proteomes" id="UP000521872">
    <property type="component" value="Unassembled WGS sequence"/>
</dbReference>
<dbReference type="InterPro" id="IPR001683">
    <property type="entry name" value="PX_dom"/>
</dbReference>
<accession>A0A8H4R675</accession>
<dbReference type="SMART" id="SM00312">
    <property type="entry name" value="PX"/>
    <property type="match status" value="1"/>
</dbReference>
<gene>
    <name evidence="14" type="ORF">D9613_002211</name>
</gene>
<evidence type="ECO:0000256" key="10">
    <source>
        <dbReference type="ARBA" id="ARBA00040748"/>
    </source>
</evidence>
<evidence type="ECO:0000256" key="9">
    <source>
        <dbReference type="ARBA" id="ARBA00023136"/>
    </source>
</evidence>
<keyword evidence="8" id="KW-0446">Lipid-binding</keyword>
<protein>
    <recommendedName>
        <fullName evidence="10">Sorting nexin-4</fullName>
    </recommendedName>
    <alternativeName>
        <fullName evidence="11">Autophagy-related protein 24</fullName>
    </alternativeName>
</protein>
<keyword evidence="4" id="KW-0813">Transport</keyword>
<name>A0A8H4R675_9AGAR</name>
<evidence type="ECO:0000256" key="7">
    <source>
        <dbReference type="ARBA" id="ARBA00023006"/>
    </source>
</evidence>
<keyword evidence="5" id="KW-0963">Cytoplasm</keyword>
<keyword evidence="6" id="KW-0967">Endosome</keyword>
<dbReference type="GO" id="GO:0034727">
    <property type="term" value="P:piecemeal microautophagy of the nucleus"/>
    <property type="evidence" value="ECO:0007669"/>
    <property type="project" value="TreeGrafter"/>
</dbReference>
<dbReference type="GO" id="GO:0005769">
    <property type="term" value="C:early endosome"/>
    <property type="evidence" value="ECO:0007669"/>
    <property type="project" value="TreeGrafter"/>
</dbReference>
<evidence type="ECO:0000313" key="15">
    <source>
        <dbReference type="Proteomes" id="UP000521872"/>
    </source>
</evidence>
<evidence type="ECO:0000313" key="14">
    <source>
        <dbReference type="EMBL" id="KAF4622926.1"/>
    </source>
</evidence>
<dbReference type="GO" id="GO:0032456">
    <property type="term" value="P:endocytic recycling"/>
    <property type="evidence" value="ECO:0007669"/>
    <property type="project" value="TreeGrafter"/>
</dbReference>
<dbReference type="GO" id="GO:0015031">
    <property type="term" value="P:protein transport"/>
    <property type="evidence" value="ECO:0007669"/>
    <property type="project" value="TreeGrafter"/>
</dbReference>
<dbReference type="GO" id="GO:0000407">
    <property type="term" value="C:phagophore assembly site"/>
    <property type="evidence" value="ECO:0007669"/>
    <property type="project" value="TreeGrafter"/>
</dbReference>
<dbReference type="GO" id="GO:0061709">
    <property type="term" value="P:reticulophagy"/>
    <property type="evidence" value="ECO:0007669"/>
    <property type="project" value="TreeGrafter"/>
</dbReference>
<dbReference type="Gene3D" id="1.20.1270.60">
    <property type="entry name" value="Arfaptin homology (AH) domain/BAR domain"/>
    <property type="match status" value="1"/>
</dbReference>
<dbReference type="GO" id="GO:0035091">
    <property type="term" value="F:phosphatidylinositol binding"/>
    <property type="evidence" value="ECO:0007669"/>
    <property type="project" value="InterPro"/>
</dbReference>
<organism evidence="14 15">
    <name type="scientific">Agrocybe pediades</name>
    <dbReference type="NCBI Taxonomy" id="84607"/>
    <lineage>
        <taxon>Eukaryota</taxon>
        <taxon>Fungi</taxon>
        <taxon>Dikarya</taxon>
        <taxon>Basidiomycota</taxon>
        <taxon>Agaricomycotina</taxon>
        <taxon>Agaricomycetes</taxon>
        <taxon>Agaricomycetidae</taxon>
        <taxon>Agaricales</taxon>
        <taxon>Agaricineae</taxon>
        <taxon>Strophariaceae</taxon>
        <taxon>Agrocybe</taxon>
    </lineage>
</organism>
<dbReference type="EMBL" id="JAACJL010000001">
    <property type="protein sequence ID" value="KAF4622926.1"/>
    <property type="molecule type" value="Genomic_DNA"/>
</dbReference>
<evidence type="ECO:0000259" key="13">
    <source>
        <dbReference type="PROSITE" id="PS50195"/>
    </source>
</evidence>
<evidence type="ECO:0000256" key="5">
    <source>
        <dbReference type="ARBA" id="ARBA00022490"/>
    </source>
</evidence>
<dbReference type="InterPro" id="IPR036871">
    <property type="entry name" value="PX_dom_sf"/>
</dbReference>
<evidence type="ECO:0000256" key="11">
    <source>
        <dbReference type="ARBA" id="ARBA00041273"/>
    </source>
</evidence>
<dbReference type="InterPro" id="IPR027267">
    <property type="entry name" value="AH/BAR_dom_sf"/>
</dbReference>